<dbReference type="eggNOG" id="COG4977">
    <property type="taxonomic scope" value="Bacteria"/>
</dbReference>
<dbReference type="Pfam" id="PF12833">
    <property type="entry name" value="HTH_18"/>
    <property type="match status" value="1"/>
</dbReference>
<evidence type="ECO:0000256" key="2">
    <source>
        <dbReference type="ARBA" id="ARBA00023125"/>
    </source>
</evidence>
<dbReference type="AlphaFoldDB" id="U3AHL6"/>
<evidence type="ECO:0000313" key="5">
    <source>
        <dbReference type="EMBL" id="GAD57189.1"/>
    </source>
</evidence>
<dbReference type="EMBL" id="BATB01000067">
    <property type="protein sequence ID" value="GAD57189.1"/>
    <property type="molecule type" value="Genomic_DNA"/>
</dbReference>
<dbReference type="InterPro" id="IPR018060">
    <property type="entry name" value="HTH_AraC"/>
</dbReference>
<evidence type="ECO:0000256" key="3">
    <source>
        <dbReference type="ARBA" id="ARBA00023163"/>
    </source>
</evidence>
<dbReference type="PRINTS" id="PR00032">
    <property type="entry name" value="HTHARAC"/>
</dbReference>
<dbReference type="InterPro" id="IPR052158">
    <property type="entry name" value="INH-QAR"/>
</dbReference>
<proteinExistence type="predicted"/>
<dbReference type="GO" id="GO:0043565">
    <property type="term" value="F:sequence-specific DNA binding"/>
    <property type="evidence" value="ECO:0007669"/>
    <property type="project" value="InterPro"/>
</dbReference>
<organism evidence="5 6">
    <name type="scientific">Limimaricola cinnabarinus LL-001</name>
    <dbReference type="NCBI Taxonomy" id="1337093"/>
    <lineage>
        <taxon>Bacteria</taxon>
        <taxon>Pseudomonadati</taxon>
        <taxon>Pseudomonadota</taxon>
        <taxon>Alphaproteobacteria</taxon>
        <taxon>Rhodobacterales</taxon>
        <taxon>Paracoccaceae</taxon>
        <taxon>Limimaricola</taxon>
    </lineage>
</organism>
<keyword evidence="2" id="KW-0238">DNA-binding</keyword>
<dbReference type="InterPro" id="IPR002818">
    <property type="entry name" value="DJ-1/PfpI"/>
</dbReference>
<evidence type="ECO:0000313" key="6">
    <source>
        <dbReference type="Proteomes" id="UP000016566"/>
    </source>
</evidence>
<dbReference type="Pfam" id="PF01965">
    <property type="entry name" value="DJ-1_PfpI"/>
    <property type="match status" value="1"/>
</dbReference>
<dbReference type="InterPro" id="IPR020449">
    <property type="entry name" value="Tscrpt_reg_AraC-type_HTH"/>
</dbReference>
<dbReference type="SUPFAM" id="SSF52317">
    <property type="entry name" value="Class I glutamine amidotransferase-like"/>
    <property type="match status" value="1"/>
</dbReference>
<dbReference type="GO" id="GO:0003700">
    <property type="term" value="F:DNA-binding transcription factor activity"/>
    <property type="evidence" value="ECO:0007669"/>
    <property type="project" value="InterPro"/>
</dbReference>
<dbReference type="Proteomes" id="UP000016566">
    <property type="component" value="Unassembled WGS sequence"/>
</dbReference>
<accession>U3AHL6</accession>
<dbReference type="Gene3D" id="3.40.50.880">
    <property type="match status" value="1"/>
</dbReference>
<feature type="domain" description="HTH araC/xylS-type" evidence="4">
    <location>
        <begin position="225"/>
        <end position="323"/>
    </location>
</feature>
<dbReference type="SUPFAM" id="SSF46689">
    <property type="entry name" value="Homeodomain-like"/>
    <property type="match status" value="2"/>
</dbReference>
<keyword evidence="3" id="KW-0804">Transcription</keyword>
<comment type="caution">
    <text evidence="5">The sequence shown here is derived from an EMBL/GenBank/DDBJ whole genome shotgun (WGS) entry which is preliminary data.</text>
</comment>
<keyword evidence="6" id="KW-1185">Reference proteome</keyword>
<dbReference type="InterPro" id="IPR018062">
    <property type="entry name" value="HTH_AraC-typ_CS"/>
</dbReference>
<evidence type="ECO:0000259" key="4">
    <source>
        <dbReference type="PROSITE" id="PS01124"/>
    </source>
</evidence>
<reference evidence="5" key="1">
    <citation type="journal article" date="2013" name="Genome Announc.">
        <title>Draft Genome Sequence of Loktanella cinnabarina LL-001T, Isolated from Deep-Sea Floor Sediment.</title>
        <authorList>
            <person name="Nishi S."/>
            <person name="Tsubouchi T."/>
            <person name="Takaki Y."/>
            <person name="Koyanagi R."/>
            <person name="Satoh N."/>
            <person name="Maruyama T."/>
            <person name="Hatada Y."/>
        </authorList>
    </citation>
    <scope>NUCLEOTIDE SEQUENCE [LARGE SCALE GENOMIC DNA]</scope>
    <source>
        <strain evidence="5">LL-001</strain>
    </source>
</reference>
<keyword evidence="1" id="KW-0805">Transcription regulation</keyword>
<dbReference type="InterPro" id="IPR009057">
    <property type="entry name" value="Homeodomain-like_sf"/>
</dbReference>
<dbReference type="PROSITE" id="PS01124">
    <property type="entry name" value="HTH_ARAC_FAMILY_2"/>
    <property type="match status" value="1"/>
</dbReference>
<dbReference type="CDD" id="cd03136">
    <property type="entry name" value="GATase1_AraC_ArgR_like"/>
    <property type="match status" value="1"/>
</dbReference>
<dbReference type="Gene3D" id="1.10.10.60">
    <property type="entry name" value="Homeodomain-like"/>
    <property type="match status" value="1"/>
</dbReference>
<sequence length="325" mass="36291">MSPVGFGIMTATQHVIFALVEDFTHVAFACAVDPLRIANLISGRPLYRWTYASLDGVTARSSDDTCVQVQHRFDSLPDCDRLFVLSGINMQTGDHPELLAALRRMDRFKETRIGALCSGSWILARGGFLNGREAAIHWEYHDGFIEEFPEVNLLRNVFVADARHPTASGGTATADLMLHLISEDHGHELSVAVADQMVYNAVREATAAQKVSLQSRNGMRNRHLSAAILRMKGSMDQPVSPTLIAKELGISARQLERLFGKYLNTSPKKYYMEMRLERARHLLVQTEMSIIDVAVACGFESPGHFSRVYRTAFGVTPMMQRHRLA</sequence>
<dbReference type="PROSITE" id="PS00041">
    <property type="entry name" value="HTH_ARAC_FAMILY_1"/>
    <property type="match status" value="1"/>
</dbReference>
<name>U3AHL6_9RHOB</name>
<evidence type="ECO:0000256" key="1">
    <source>
        <dbReference type="ARBA" id="ARBA00023015"/>
    </source>
</evidence>
<dbReference type="InterPro" id="IPR029062">
    <property type="entry name" value="Class_I_gatase-like"/>
</dbReference>
<gene>
    <name evidence="5" type="ORF">MBELCI_3241</name>
</gene>
<dbReference type="STRING" id="1337093.MBELCI_3241"/>
<dbReference type="PANTHER" id="PTHR43130">
    <property type="entry name" value="ARAC-FAMILY TRANSCRIPTIONAL REGULATOR"/>
    <property type="match status" value="1"/>
</dbReference>
<dbReference type="PANTHER" id="PTHR43130:SF3">
    <property type="entry name" value="HTH-TYPE TRANSCRIPTIONAL REGULATOR RV1931C"/>
    <property type="match status" value="1"/>
</dbReference>
<protein>
    <submittedName>
        <fullName evidence="5">Transcriptional regulator, AraC family</fullName>
    </submittedName>
</protein>
<dbReference type="SMART" id="SM00342">
    <property type="entry name" value="HTH_ARAC"/>
    <property type="match status" value="1"/>
</dbReference>